<name>X6NIG8_RETFI</name>
<protein>
    <submittedName>
        <fullName evidence="3">Uncharacterized protein</fullName>
    </submittedName>
</protein>
<keyword evidence="2" id="KW-0342">GTP-binding</keyword>
<dbReference type="Proteomes" id="UP000023152">
    <property type="component" value="Unassembled WGS sequence"/>
</dbReference>
<dbReference type="Pfam" id="PF00503">
    <property type="entry name" value="G-alpha"/>
    <property type="match status" value="1"/>
</dbReference>
<dbReference type="EMBL" id="ASPP01008725">
    <property type="protein sequence ID" value="ETO25147.1"/>
    <property type="molecule type" value="Genomic_DNA"/>
</dbReference>
<evidence type="ECO:0000256" key="1">
    <source>
        <dbReference type="ARBA" id="ARBA00022741"/>
    </source>
</evidence>
<dbReference type="GO" id="GO:0005834">
    <property type="term" value="C:heterotrimeric G-protein complex"/>
    <property type="evidence" value="ECO:0007669"/>
    <property type="project" value="TreeGrafter"/>
</dbReference>
<dbReference type="PANTHER" id="PTHR10218">
    <property type="entry name" value="GTP-BINDING PROTEIN ALPHA SUBUNIT"/>
    <property type="match status" value="1"/>
</dbReference>
<dbReference type="GO" id="GO:0007188">
    <property type="term" value="P:adenylate cyclase-modulating G protein-coupled receptor signaling pathway"/>
    <property type="evidence" value="ECO:0007669"/>
    <property type="project" value="TreeGrafter"/>
</dbReference>
<organism evidence="3 4">
    <name type="scientific">Reticulomyxa filosa</name>
    <dbReference type="NCBI Taxonomy" id="46433"/>
    <lineage>
        <taxon>Eukaryota</taxon>
        <taxon>Sar</taxon>
        <taxon>Rhizaria</taxon>
        <taxon>Retaria</taxon>
        <taxon>Foraminifera</taxon>
        <taxon>Monothalamids</taxon>
        <taxon>Reticulomyxidae</taxon>
        <taxon>Reticulomyxa</taxon>
    </lineage>
</organism>
<dbReference type="PANTHER" id="PTHR10218:SF193">
    <property type="entry name" value="GUANINE NUCLEOTIDE-BINDING PROTEIN ALPHA-8 SUBUNIT"/>
    <property type="match status" value="1"/>
</dbReference>
<gene>
    <name evidence="3" type="ORF">RFI_11997</name>
</gene>
<dbReference type="GO" id="GO:0031683">
    <property type="term" value="F:G-protein beta/gamma-subunit complex binding"/>
    <property type="evidence" value="ECO:0007669"/>
    <property type="project" value="InterPro"/>
</dbReference>
<dbReference type="GO" id="GO:0001664">
    <property type="term" value="F:G protein-coupled receptor binding"/>
    <property type="evidence" value="ECO:0007669"/>
    <property type="project" value="TreeGrafter"/>
</dbReference>
<comment type="caution">
    <text evidence="3">The sequence shown here is derived from an EMBL/GenBank/DDBJ whole genome shotgun (WGS) entry which is preliminary data.</text>
</comment>
<dbReference type="GO" id="GO:0003924">
    <property type="term" value="F:GTPase activity"/>
    <property type="evidence" value="ECO:0007669"/>
    <property type="project" value="InterPro"/>
</dbReference>
<dbReference type="Gene3D" id="1.10.400.10">
    <property type="entry name" value="GI Alpha 1, domain 2-like"/>
    <property type="match status" value="1"/>
</dbReference>
<reference evidence="3 4" key="1">
    <citation type="journal article" date="2013" name="Curr. Biol.">
        <title>The Genome of the Foraminiferan Reticulomyxa filosa.</title>
        <authorList>
            <person name="Glockner G."/>
            <person name="Hulsmann N."/>
            <person name="Schleicher M."/>
            <person name="Noegel A.A."/>
            <person name="Eichinger L."/>
            <person name="Gallinger C."/>
            <person name="Pawlowski J."/>
            <person name="Sierra R."/>
            <person name="Euteneuer U."/>
            <person name="Pillet L."/>
            <person name="Moustafa A."/>
            <person name="Platzer M."/>
            <person name="Groth M."/>
            <person name="Szafranski K."/>
            <person name="Schliwa M."/>
        </authorList>
    </citation>
    <scope>NUCLEOTIDE SEQUENCE [LARGE SCALE GENOMIC DNA]</scope>
</reference>
<dbReference type="AlphaFoldDB" id="X6NIG8"/>
<keyword evidence="1" id="KW-0547">Nucleotide-binding</keyword>
<dbReference type="SUPFAM" id="SSF47895">
    <property type="entry name" value="Transducin (alpha subunit), insertion domain"/>
    <property type="match status" value="1"/>
</dbReference>
<feature type="non-terminal residue" evidence="3">
    <location>
        <position position="184"/>
    </location>
</feature>
<evidence type="ECO:0000313" key="4">
    <source>
        <dbReference type="Proteomes" id="UP000023152"/>
    </source>
</evidence>
<accession>X6NIG8</accession>
<dbReference type="GO" id="GO:0005525">
    <property type="term" value="F:GTP binding"/>
    <property type="evidence" value="ECO:0007669"/>
    <property type="project" value="UniProtKB-KW"/>
</dbReference>
<proteinExistence type="predicted"/>
<evidence type="ECO:0000256" key="2">
    <source>
        <dbReference type="ARBA" id="ARBA00023134"/>
    </source>
</evidence>
<dbReference type="InterPro" id="IPR001019">
    <property type="entry name" value="Gprotein_alpha_su"/>
</dbReference>
<dbReference type="GO" id="GO:0005737">
    <property type="term" value="C:cytoplasm"/>
    <property type="evidence" value="ECO:0007669"/>
    <property type="project" value="TreeGrafter"/>
</dbReference>
<evidence type="ECO:0000313" key="3">
    <source>
        <dbReference type="EMBL" id="ETO25147.1"/>
    </source>
</evidence>
<keyword evidence="4" id="KW-1185">Reference proteome</keyword>
<dbReference type="InterPro" id="IPR011025">
    <property type="entry name" value="GproteinA_insert"/>
</dbReference>
<sequence>MKSGSAGKSTIIKQLTRIHEGEFPAVLTEQTAMTIQSNCVQCIVILLKNAALLYERDNILYRDCFVKKKKKTVQLKKKINNINNEQMINGKKKKINIDDDPELLTKIKLILENKDLPNERGDTSSSSAALMKEIGKAIADIWKLEAVKKTFHIRGSRFSFIENMDYFFNKAEVVMDFSYAPSEE</sequence>